<feature type="region of interest" description="Disordered" evidence="1">
    <location>
        <begin position="21"/>
        <end position="56"/>
    </location>
</feature>
<evidence type="ECO:0000313" key="3">
    <source>
        <dbReference type="Proteomes" id="UP000527355"/>
    </source>
</evidence>
<proteinExistence type="predicted"/>
<dbReference type="EMBL" id="JABWUV010000005">
    <property type="protein sequence ID" value="KAF6355308.1"/>
    <property type="molecule type" value="Genomic_DNA"/>
</dbReference>
<gene>
    <name evidence="2" type="ORF">mMyoMyo1_011479</name>
</gene>
<protein>
    <submittedName>
        <fullName evidence="2">Uncharacterized protein</fullName>
    </submittedName>
</protein>
<accession>A0A7J7Y0K0</accession>
<sequence length="135" mass="14358">MRAGTMTDSLLWPCPKIHGEEVARSGSKPRSAGSNAQSGHTLLSAPSTLPSPSPANCTQVSHRAAFAAISFLVQSLVPIANTLNGSKREGDVSSEIQEWQAGNPNAWLGLYLWDWAGGNPWLMGRLPAQYQDGDG</sequence>
<dbReference type="Proteomes" id="UP000527355">
    <property type="component" value="Unassembled WGS sequence"/>
</dbReference>
<evidence type="ECO:0000313" key="2">
    <source>
        <dbReference type="EMBL" id="KAF6355308.1"/>
    </source>
</evidence>
<reference evidence="2 3" key="1">
    <citation type="journal article" date="2020" name="Nature">
        <title>Six reference-quality genomes reveal evolution of bat adaptations.</title>
        <authorList>
            <person name="Jebb D."/>
            <person name="Huang Z."/>
            <person name="Pippel M."/>
            <person name="Hughes G.M."/>
            <person name="Lavrichenko K."/>
            <person name="Devanna P."/>
            <person name="Winkler S."/>
            <person name="Jermiin L.S."/>
            <person name="Skirmuntt E.C."/>
            <person name="Katzourakis A."/>
            <person name="Burkitt-Gray L."/>
            <person name="Ray D.A."/>
            <person name="Sullivan K.A.M."/>
            <person name="Roscito J.G."/>
            <person name="Kirilenko B.M."/>
            <person name="Davalos L.M."/>
            <person name="Corthals A.P."/>
            <person name="Power M.L."/>
            <person name="Jones G."/>
            <person name="Ransome R.D."/>
            <person name="Dechmann D.K.N."/>
            <person name="Locatelli A.G."/>
            <person name="Puechmaille S.J."/>
            <person name="Fedrigo O."/>
            <person name="Jarvis E.D."/>
            <person name="Hiller M."/>
            <person name="Vernes S.C."/>
            <person name="Myers E.W."/>
            <person name="Teeling E.C."/>
        </authorList>
    </citation>
    <scope>NUCLEOTIDE SEQUENCE [LARGE SCALE GENOMIC DNA]</scope>
    <source>
        <strain evidence="2">MMyoMyo1</strain>
        <tissue evidence="2">Flight muscle</tissue>
    </source>
</reference>
<dbReference type="AlphaFoldDB" id="A0A7J7Y0K0"/>
<evidence type="ECO:0000256" key="1">
    <source>
        <dbReference type="SAM" id="MobiDB-lite"/>
    </source>
</evidence>
<comment type="caution">
    <text evidence="2">The sequence shown here is derived from an EMBL/GenBank/DDBJ whole genome shotgun (WGS) entry which is preliminary data.</text>
</comment>
<name>A0A7J7Y0K0_MYOMY</name>
<keyword evidence="3" id="KW-1185">Reference proteome</keyword>
<feature type="compositionally biased region" description="Low complexity" evidence="1">
    <location>
        <begin position="41"/>
        <end position="50"/>
    </location>
</feature>
<organism evidence="2 3">
    <name type="scientific">Myotis myotis</name>
    <name type="common">Greater mouse-eared bat</name>
    <name type="synonym">Vespertilio myotis</name>
    <dbReference type="NCBI Taxonomy" id="51298"/>
    <lineage>
        <taxon>Eukaryota</taxon>
        <taxon>Metazoa</taxon>
        <taxon>Chordata</taxon>
        <taxon>Craniata</taxon>
        <taxon>Vertebrata</taxon>
        <taxon>Euteleostomi</taxon>
        <taxon>Mammalia</taxon>
        <taxon>Eutheria</taxon>
        <taxon>Laurasiatheria</taxon>
        <taxon>Chiroptera</taxon>
        <taxon>Yangochiroptera</taxon>
        <taxon>Vespertilionidae</taxon>
        <taxon>Myotis</taxon>
    </lineage>
</organism>